<dbReference type="Proteomes" id="UP000199048">
    <property type="component" value="Unassembled WGS sequence"/>
</dbReference>
<evidence type="ECO:0000313" key="1">
    <source>
        <dbReference type="EMBL" id="SFM61515.1"/>
    </source>
</evidence>
<dbReference type="STRING" id="582667.SAMN05192568_104120"/>
<proteinExistence type="predicted"/>
<accession>A0A1I4SAL5</accession>
<organism evidence="1 2">
    <name type="scientific">Methylobacterium pseudosasicola</name>
    <dbReference type="NCBI Taxonomy" id="582667"/>
    <lineage>
        <taxon>Bacteria</taxon>
        <taxon>Pseudomonadati</taxon>
        <taxon>Pseudomonadota</taxon>
        <taxon>Alphaproteobacteria</taxon>
        <taxon>Hyphomicrobiales</taxon>
        <taxon>Methylobacteriaceae</taxon>
        <taxon>Methylobacterium</taxon>
    </lineage>
</organism>
<dbReference type="AlphaFoldDB" id="A0A1I4SAL5"/>
<dbReference type="EMBL" id="FOTK01000041">
    <property type="protein sequence ID" value="SFM61515.1"/>
    <property type="molecule type" value="Genomic_DNA"/>
</dbReference>
<reference evidence="2" key="1">
    <citation type="submission" date="2016-10" db="EMBL/GenBank/DDBJ databases">
        <authorList>
            <person name="Varghese N."/>
            <person name="Submissions S."/>
        </authorList>
    </citation>
    <scope>NUCLEOTIDE SEQUENCE [LARGE SCALE GENOMIC DNA]</scope>
    <source>
        <strain evidence="2">BL36</strain>
    </source>
</reference>
<dbReference type="RefSeq" id="WP_092045519.1">
    <property type="nucleotide sequence ID" value="NZ_FOTK01000041.1"/>
</dbReference>
<dbReference type="OrthoDB" id="7998330at2"/>
<name>A0A1I4SAL5_9HYPH</name>
<gene>
    <name evidence="1" type="ORF">SAMN05192568_104120</name>
</gene>
<protein>
    <submittedName>
        <fullName evidence="1">Uncharacterized protein</fullName>
    </submittedName>
</protein>
<evidence type="ECO:0000313" key="2">
    <source>
        <dbReference type="Proteomes" id="UP000199048"/>
    </source>
</evidence>
<sequence>MSLRSSLKNLIRRDAERPSLRERAADLRASLSRRTVVAGSIAAAVPLPAIAAPAVSAPALPHPDAELVALGERWLRARAAQDEAMEAWGIAYRQVYAVIKTCPPELFSTHDERFQVLGGWRWPTLLGVNLRHVALDWGTEESHTEQAWTGEALRIAIARAVPMLGQGGKTPGRIRRWKAMLPIADAFDARVEVVETATDRRRLEKARRVAEDEFRDLNREIGQHVATTPEGMAALVRVIGRYPWKDTGGAWANLLLSAANVSGIDPASLDHEHDSINGHRA</sequence>
<keyword evidence="2" id="KW-1185">Reference proteome</keyword>